<dbReference type="Proteomes" id="UP001607302">
    <property type="component" value="Unassembled WGS sequence"/>
</dbReference>
<feature type="region of interest" description="Disordered" evidence="1">
    <location>
        <begin position="33"/>
        <end position="60"/>
    </location>
</feature>
<feature type="compositionally biased region" description="Basic and acidic residues" evidence="1">
    <location>
        <begin position="36"/>
        <end position="49"/>
    </location>
</feature>
<name>A0ABD2A9L4_VESSQ</name>
<evidence type="ECO:0000256" key="1">
    <source>
        <dbReference type="SAM" id="MobiDB-lite"/>
    </source>
</evidence>
<sequence length="60" mass="7009">MISFREKCSRDDWTVKEGAVALELAVTVASFRRNGGKRDSKQPERHRGQSYDSTNLYHWH</sequence>
<organism evidence="2 3">
    <name type="scientific">Vespula squamosa</name>
    <name type="common">Southern yellow jacket</name>
    <name type="synonym">Wasp</name>
    <dbReference type="NCBI Taxonomy" id="30214"/>
    <lineage>
        <taxon>Eukaryota</taxon>
        <taxon>Metazoa</taxon>
        <taxon>Ecdysozoa</taxon>
        <taxon>Arthropoda</taxon>
        <taxon>Hexapoda</taxon>
        <taxon>Insecta</taxon>
        <taxon>Pterygota</taxon>
        <taxon>Neoptera</taxon>
        <taxon>Endopterygota</taxon>
        <taxon>Hymenoptera</taxon>
        <taxon>Apocrita</taxon>
        <taxon>Aculeata</taxon>
        <taxon>Vespoidea</taxon>
        <taxon>Vespidae</taxon>
        <taxon>Vespinae</taxon>
        <taxon>Vespula</taxon>
    </lineage>
</organism>
<reference evidence="2 3" key="1">
    <citation type="journal article" date="2024" name="Ann. Entomol. Soc. Am.">
        <title>Genomic analyses of the southern and eastern yellowjacket wasps (Hymenoptera: Vespidae) reveal evolutionary signatures of social life.</title>
        <authorList>
            <person name="Catto M.A."/>
            <person name="Caine P.B."/>
            <person name="Orr S.E."/>
            <person name="Hunt B.G."/>
            <person name="Goodisman M.A.D."/>
        </authorList>
    </citation>
    <scope>NUCLEOTIDE SEQUENCE [LARGE SCALE GENOMIC DNA]</scope>
    <source>
        <strain evidence="2">233</strain>
        <tissue evidence="2">Head and thorax</tissue>
    </source>
</reference>
<dbReference type="AlphaFoldDB" id="A0ABD2A9L4"/>
<accession>A0ABD2A9L4</accession>
<protein>
    <submittedName>
        <fullName evidence="2">Uncharacterized protein</fullName>
    </submittedName>
</protein>
<feature type="compositionally biased region" description="Polar residues" evidence="1">
    <location>
        <begin position="50"/>
        <end position="60"/>
    </location>
</feature>
<evidence type="ECO:0000313" key="2">
    <source>
        <dbReference type="EMBL" id="KAL2717318.1"/>
    </source>
</evidence>
<dbReference type="EMBL" id="JAUDFV010000153">
    <property type="protein sequence ID" value="KAL2717318.1"/>
    <property type="molecule type" value="Genomic_DNA"/>
</dbReference>
<keyword evidence="3" id="KW-1185">Reference proteome</keyword>
<gene>
    <name evidence="2" type="ORF">V1478_013018</name>
</gene>
<proteinExistence type="predicted"/>
<evidence type="ECO:0000313" key="3">
    <source>
        <dbReference type="Proteomes" id="UP001607302"/>
    </source>
</evidence>
<comment type="caution">
    <text evidence="2">The sequence shown here is derived from an EMBL/GenBank/DDBJ whole genome shotgun (WGS) entry which is preliminary data.</text>
</comment>